<dbReference type="PROSITE" id="PS51257">
    <property type="entry name" value="PROKAR_LIPOPROTEIN"/>
    <property type="match status" value="1"/>
</dbReference>
<reference evidence="1" key="1">
    <citation type="submission" date="2019-04" db="EMBL/GenBank/DDBJ databases">
        <title>Evolution of Biomass-Degrading Anaerobic Consortia Revealed by Metagenomics.</title>
        <authorList>
            <person name="Peng X."/>
        </authorList>
    </citation>
    <scope>NUCLEOTIDE SEQUENCE</scope>
    <source>
        <strain evidence="1">SIG141</strain>
    </source>
</reference>
<evidence type="ECO:0008006" key="3">
    <source>
        <dbReference type="Google" id="ProtNLM"/>
    </source>
</evidence>
<proteinExistence type="predicted"/>
<dbReference type="EMBL" id="SUYD01000008">
    <property type="protein sequence ID" value="MBE6266308.1"/>
    <property type="molecule type" value="Genomic_DNA"/>
</dbReference>
<dbReference type="AlphaFoldDB" id="A0A928BS08"/>
<evidence type="ECO:0000313" key="2">
    <source>
        <dbReference type="Proteomes" id="UP000763088"/>
    </source>
</evidence>
<sequence length="553" mass="61458">MKKETILLMSAAALMTFTSCSKLGELSADNFNVTPNPLETQQGVVPATINGHFPEKYMKKKAVVTVVPELRYSNGQVEKGTTATFQGESVRGNDQTINYRMGGNYTMKTSFAYVGDNKAEMYLTFDARIGNKKMEVPAVKVADGIVATSELYKRTILSTQAAVAPDAYQRITKKKLDANIKFLIQQATLRKSELKNNSVQEFVKMLKQINNDREKLNLENIEVSAYASPDGGFAINDKLAGERQKVSEKYVNQELKKINFDAPVDAKYTAQDWEGFQQLVKASNIQDKEVILRVLSMYKDPQEREQQIKNISTAFRELADGILPELRRARLTINYETIGRSDDQILEQLKADPAKLSIEEILYGATLKSTLDEKKEVYLTAAKVYPNDYRAYNNIAALEFERGNYAAAKEYLQKISSLPEANANLGLLALKDGDVATAERFISSATGANGLAEVMGNLNLAKGNYAQAEEDFAEVYSNSAVLAQILNHDYVSAAVTLKYIQNPDATSEYLRALMSARMGNNDDAAEALREAIKKDASFAKYAANDIELQKIQK</sequence>
<organism evidence="1 2">
    <name type="scientific">Xylanibacter ruminicola</name>
    <name type="common">Prevotella ruminicola</name>
    <dbReference type="NCBI Taxonomy" id="839"/>
    <lineage>
        <taxon>Bacteria</taxon>
        <taxon>Pseudomonadati</taxon>
        <taxon>Bacteroidota</taxon>
        <taxon>Bacteroidia</taxon>
        <taxon>Bacteroidales</taxon>
        <taxon>Prevotellaceae</taxon>
        <taxon>Xylanibacter</taxon>
    </lineage>
</organism>
<accession>A0A928BS08</accession>
<dbReference type="InterPro" id="IPR011990">
    <property type="entry name" value="TPR-like_helical_dom_sf"/>
</dbReference>
<evidence type="ECO:0000313" key="1">
    <source>
        <dbReference type="EMBL" id="MBE6266308.1"/>
    </source>
</evidence>
<dbReference type="InterPro" id="IPR019734">
    <property type="entry name" value="TPR_rpt"/>
</dbReference>
<dbReference type="SUPFAM" id="SSF48452">
    <property type="entry name" value="TPR-like"/>
    <property type="match status" value="1"/>
</dbReference>
<dbReference type="SMART" id="SM00028">
    <property type="entry name" value="TPR"/>
    <property type="match status" value="2"/>
</dbReference>
<dbReference type="Gene3D" id="1.25.40.10">
    <property type="entry name" value="Tetratricopeptide repeat domain"/>
    <property type="match status" value="1"/>
</dbReference>
<protein>
    <recommendedName>
        <fullName evidence="3">Tetratricopeptide repeat protein</fullName>
    </recommendedName>
</protein>
<comment type="caution">
    <text evidence="1">The sequence shown here is derived from an EMBL/GenBank/DDBJ whole genome shotgun (WGS) entry which is preliminary data.</text>
</comment>
<dbReference type="Proteomes" id="UP000763088">
    <property type="component" value="Unassembled WGS sequence"/>
</dbReference>
<name>A0A928BS08_XYLRU</name>
<gene>
    <name evidence="1" type="ORF">E7102_07555</name>
</gene>